<dbReference type="InterPro" id="IPR043164">
    <property type="entry name" value="Ribosomal_uL10-like_insert_sf"/>
</dbReference>
<reference evidence="8" key="3">
    <citation type="submission" date="2025-09" db="UniProtKB">
        <authorList>
            <consortium name="Ensembl"/>
        </authorList>
    </citation>
    <scope>IDENTIFICATION</scope>
</reference>
<dbReference type="GeneTree" id="ENSGT00390000017839"/>
<dbReference type="Ensembl" id="ENSCHIT00000024150.1">
    <property type="protein sequence ID" value="ENSCHIP00000016343.1"/>
    <property type="gene ID" value="ENSCHIG00000016635.1"/>
</dbReference>
<proteinExistence type="inferred from homology"/>
<dbReference type="Gene3D" id="3.90.105.20">
    <property type="match status" value="1"/>
</dbReference>
<keyword evidence="9" id="KW-1185">Reference proteome</keyword>
<dbReference type="InterPro" id="IPR043141">
    <property type="entry name" value="Ribosomal_uL10-like_sf"/>
</dbReference>
<dbReference type="EMBL" id="LWLT01000005">
    <property type="status" value="NOT_ANNOTATED_CDS"/>
    <property type="molecule type" value="Genomic_DNA"/>
</dbReference>
<evidence type="ECO:0000256" key="1">
    <source>
        <dbReference type="ARBA" id="ARBA00002200"/>
    </source>
</evidence>
<evidence type="ECO:0000256" key="3">
    <source>
        <dbReference type="ARBA" id="ARBA00022980"/>
    </source>
</evidence>
<dbReference type="PANTHER" id="PTHR45699:SF3">
    <property type="entry name" value="LARGE RIBOSOMAL SUBUNIT PROTEIN UL10"/>
    <property type="match status" value="1"/>
</dbReference>
<reference evidence="8 9" key="1">
    <citation type="submission" date="2016-04" db="EMBL/GenBank/DDBJ databases">
        <title>Polished mammalian reference genomes with single-molecule sequencing and chromosome conformation capture applied to the Capra hircus genome.</title>
        <authorList>
            <person name="Bickhart D.M."/>
            <person name="Koren S."/>
            <person name="Rosen B."/>
            <person name="Hastie A."/>
            <person name="Liachko I."/>
            <person name="Sullivan S.T."/>
            <person name="Burton J."/>
            <person name="Sayre B.L."/>
            <person name="Huson H.J."/>
            <person name="Lee J."/>
            <person name="Lam E."/>
            <person name="Kelley C.M."/>
            <person name="Hutchison J.L."/>
            <person name="Zhou Y."/>
            <person name="Sun J."/>
            <person name="Crisa A."/>
            <person name="Schwartz J.C."/>
            <person name="Hammond J.A."/>
            <person name="Schroeder S.G."/>
            <person name="Liu G.E."/>
            <person name="Dunham M."/>
            <person name="Shendure J."/>
            <person name="Sonstegard T.S."/>
            <person name="Phillippy A.M."/>
            <person name="Van Tassell C.P."/>
            <person name="Smith T.P."/>
        </authorList>
    </citation>
    <scope>NUCLEOTIDE SEQUENCE [LARGE SCALE GENOMIC DNA]</scope>
</reference>
<feature type="domain" description="Large ribosomal subunit protein uL10-like insertion" evidence="7">
    <location>
        <begin position="94"/>
        <end position="159"/>
    </location>
</feature>
<evidence type="ECO:0000256" key="2">
    <source>
        <dbReference type="ARBA" id="ARBA00008889"/>
    </source>
</evidence>
<dbReference type="GO" id="GO:0022625">
    <property type="term" value="C:cytosolic large ribosomal subunit"/>
    <property type="evidence" value="ECO:0007669"/>
    <property type="project" value="TreeGrafter"/>
</dbReference>
<dbReference type="AlphaFoldDB" id="A0A452EWJ1"/>
<comment type="similarity">
    <text evidence="2">Belongs to the universal ribosomal protein uL10 family.</text>
</comment>
<evidence type="ECO:0000256" key="5">
    <source>
        <dbReference type="ARBA" id="ARBA00035202"/>
    </source>
</evidence>
<reference evidence="8" key="2">
    <citation type="submission" date="2025-08" db="UniProtKB">
        <authorList>
            <consortium name="Ensembl"/>
        </authorList>
    </citation>
    <scope>IDENTIFICATION</scope>
</reference>
<accession>A0A452EWJ1</accession>
<dbReference type="GO" id="GO:0002181">
    <property type="term" value="P:cytoplasmic translation"/>
    <property type="evidence" value="ECO:0007669"/>
    <property type="project" value="TreeGrafter"/>
</dbReference>
<dbReference type="Pfam" id="PF17777">
    <property type="entry name" value="RL10P_insert"/>
    <property type="match status" value="1"/>
</dbReference>
<evidence type="ECO:0000313" key="8">
    <source>
        <dbReference type="Ensembl" id="ENSCHIP00000016343.1"/>
    </source>
</evidence>
<keyword evidence="4" id="KW-0687">Ribonucleoprotein</keyword>
<evidence type="ECO:0000256" key="6">
    <source>
        <dbReference type="ARBA" id="ARBA00035444"/>
    </source>
</evidence>
<dbReference type="Gene3D" id="3.30.70.1730">
    <property type="match status" value="1"/>
</dbReference>
<dbReference type="GO" id="GO:0000027">
    <property type="term" value="P:ribosomal large subunit assembly"/>
    <property type="evidence" value="ECO:0007669"/>
    <property type="project" value="TreeGrafter"/>
</dbReference>
<name>A0A452EWJ1_CAPHI</name>
<sequence length="264" mass="29174">MPKSNFFLKIAQLLDDYSKCFIFGVDNVDSKYMQQVCMSLQGKAIVLMGHLENNPALERLLPHIQGNLGYVFTKQDLTEIRDMLLAILPAATCAGAIALCEVTVPSQITGLEPEKTSFFKALGFATKISKVPIEIPSNGPLIKTGDKVGVRKAMLLNIFPFSFGGSIHSPEVLDITKETWHSHFLEGVCNIACICPQVRYPTAVAIPHSIINGCKQVLALSEEIDYTFQRDEKVKAFLADPSAFVAIEVKQESEELNKDMEFGF</sequence>
<dbReference type="STRING" id="9925.ENSCHIP00000016343"/>
<dbReference type="InterPro" id="IPR050323">
    <property type="entry name" value="Ribosomal_protein_uL10"/>
</dbReference>
<evidence type="ECO:0000313" key="9">
    <source>
        <dbReference type="Proteomes" id="UP000291000"/>
    </source>
</evidence>
<organism evidence="8 9">
    <name type="scientific">Capra hircus</name>
    <name type="common">Goat</name>
    <dbReference type="NCBI Taxonomy" id="9925"/>
    <lineage>
        <taxon>Eukaryota</taxon>
        <taxon>Metazoa</taxon>
        <taxon>Chordata</taxon>
        <taxon>Craniata</taxon>
        <taxon>Vertebrata</taxon>
        <taxon>Euteleostomi</taxon>
        <taxon>Mammalia</taxon>
        <taxon>Eutheria</taxon>
        <taxon>Laurasiatheria</taxon>
        <taxon>Artiodactyla</taxon>
        <taxon>Ruminantia</taxon>
        <taxon>Pecora</taxon>
        <taxon>Bovidae</taxon>
        <taxon>Caprinae</taxon>
        <taxon>Capra</taxon>
    </lineage>
</organism>
<evidence type="ECO:0000259" key="7">
    <source>
        <dbReference type="Pfam" id="PF17777"/>
    </source>
</evidence>
<dbReference type="PANTHER" id="PTHR45699">
    <property type="entry name" value="60S ACIDIC RIBOSOMAL PROTEIN P0"/>
    <property type="match status" value="1"/>
</dbReference>
<dbReference type="GO" id="GO:0070180">
    <property type="term" value="F:large ribosomal subunit rRNA binding"/>
    <property type="evidence" value="ECO:0007669"/>
    <property type="project" value="TreeGrafter"/>
</dbReference>
<protein>
    <recommendedName>
        <fullName evidence="5">Large ribosomal subunit protein uL10</fullName>
    </recommendedName>
    <alternativeName>
        <fullName evidence="6">60S acidic ribosomal protein P0</fullName>
    </alternativeName>
</protein>
<comment type="function">
    <text evidence="1">Ribosomal protein P0 is the functional equivalent of E.coli protein L10.</text>
</comment>
<dbReference type="GO" id="GO:0003735">
    <property type="term" value="F:structural constituent of ribosome"/>
    <property type="evidence" value="ECO:0007669"/>
    <property type="project" value="TreeGrafter"/>
</dbReference>
<dbReference type="Proteomes" id="UP000291000">
    <property type="component" value="Chromosome 5"/>
</dbReference>
<keyword evidence="3" id="KW-0689">Ribosomal protein</keyword>
<evidence type="ECO:0000256" key="4">
    <source>
        <dbReference type="ARBA" id="ARBA00023274"/>
    </source>
</evidence>
<dbReference type="InterPro" id="IPR040637">
    <property type="entry name" value="Ribosomal_uL10-like_insert"/>
</dbReference>